<comment type="similarity">
    <text evidence="1 10">Belongs to the GHMP kinase family. IspE subfamily.</text>
</comment>
<dbReference type="GO" id="GO:0019288">
    <property type="term" value="P:isopentenyl diphosphate biosynthetic process, methylerythritol 4-phosphate pathway"/>
    <property type="evidence" value="ECO:0007669"/>
    <property type="project" value="UniProtKB-UniRule"/>
</dbReference>
<evidence type="ECO:0000256" key="9">
    <source>
        <dbReference type="ARBA" id="ARBA00032554"/>
    </source>
</evidence>
<evidence type="ECO:0000256" key="6">
    <source>
        <dbReference type="ARBA" id="ARBA00022777"/>
    </source>
</evidence>
<dbReference type="PANTHER" id="PTHR43527">
    <property type="entry name" value="4-DIPHOSPHOCYTIDYL-2-C-METHYL-D-ERYTHRITOL KINASE, CHLOROPLASTIC"/>
    <property type="match status" value="1"/>
</dbReference>
<keyword evidence="4 10" id="KW-0808">Transferase</keyword>
<dbReference type="Pfam" id="PF08544">
    <property type="entry name" value="GHMP_kinases_C"/>
    <property type="match status" value="1"/>
</dbReference>
<dbReference type="EC" id="2.7.1.148" evidence="2 10"/>
<evidence type="ECO:0000256" key="1">
    <source>
        <dbReference type="ARBA" id="ARBA00009684"/>
    </source>
</evidence>
<proteinExistence type="inferred from homology"/>
<evidence type="ECO:0000256" key="5">
    <source>
        <dbReference type="ARBA" id="ARBA00022741"/>
    </source>
</evidence>
<protein>
    <recommendedName>
        <fullName evidence="3 10">4-diphosphocytidyl-2-C-methyl-D-erythritol kinase</fullName>
        <shortName evidence="10">CMK</shortName>
        <ecNumber evidence="2 10">2.7.1.148</ecNumber>
    </recommendedName>
    <alternativeName>
        <fullName evidence="9 10">4-(cytidine-5'-diphospho)-2-C-methyl-D-erythritol kinase</fullName>
    </alternativeName>
</protein>
<evidence type="ECO:0000256" key="3">
    <source>
        <dbReference type="ARBA" id="ARBA00017473"/>
    </source>
</evidence>
<dbReference type="NCBIfam" id="TIGR00154">
    <property type="entry name" value="ispE"/>
    <property type="match status" value="1"/>
</dbReference>
<evidence type="ECO:0000256" key="7">
    <source>
        <dbReference type="ARBA" id="ARBA00022840"/>
    </source>
</evidence>
<evidence type="ECO:0000256" key="10">
    <source>
        <dbReference type="HAMAP-Rule" id="MF_00061"/>
    </source>
</evidence>
<dbReference type="HAMAP" id="MF_00061">
    <property type="entry name" value="IspE"/>
    <property type="match status" value="1"/>
</dbReference>
<dbReference type="GO" id="GO:0050515">
    <property type="term" value="F:4-(cytidine 5'-diphospho)-2-C-methyl-D-erythritol kinase activity"/>
    <property type="evidence" value="ECO:0007669"/>
    <property type="project" value="UniProtKB-UniRule"/>
</dbReference>
<evidence type="ECO:0000256" key="8">
    <source>
        <dbReference type="ARBA" id="ARBA00023229"/>
    </source>
</evidence>
<keyword evidence="14" id="KW-1185">Reference proteome</keyword>
<keyword evidence="8 10" id="KW-0414">Isoprene biosynthesis</keyword>
<feature type="domain" description="GHMP kinase N-terminal" evidence="11">
    <location>
        <begin position="82"/>
        <end position="158"/>
    </location>
</feature>
<dbReference type="SUPFAM" id="SSF55060">
    <property type="entry name" value="GHMP Kinase, C-terminal domain"/>
    <property type="match status" value="1"/>
</dbReference>
<feature type="domain" description="GHMP kinase C-terminal" evidence="12">
    <location>
        <begin position="229"/>
        <end position="286"/>
    </location>
</feature>
<feature type="binding site" evidence="10">
    <location>
        <begin position="109"/>
        <end position="119"/>
    </location>
    <ligand>
        <name>ATP</name>
        <dbReference type="ChEBI" id="CHEBI:30616"/>
    </ligand>
</feature>
<dbReference type="GO" id="GO:0016114">
    <property type="term" value="P:terpenoid biosynthetic process"/>
    <property type="evidence" value="ECO:0007669"/>
    <property type="project" value="UniProtKB-UniRule"/>
</dbReference>
<keyword evidence="5 10" id="KW-0547">Nucleotide-binding</keyword>
<dbReference type="InterPro" id="IPR036554">
    <property type="entry name" value="GHMP_kinase_C_sf"/>
</dbReference>
<comment type="catalytic activity">
    <reaction evidence="10">
        <text>4-CDP-2-C-methyl-D-erythritol + ATP = 4-CDP-2-C-methyl-D-erythritol 2-phosphate + ADP + H(+)</text>
        <dbReference type="Rhea" id="RHEA:18437"/>
        <dbReference type="ChEBI" id="CHEBI:15378"/>
        <dbReference type="ChEBI" id="CHEBI:30616"/>
        <dbReference type="ChEBI" id="CHEBI:57823"/>
        <dbReference type="ChEBI" id="CHEBI:57919"/>
        <dbReference type="ChEBI" id="CHEBI:456216"/>
        <dbReference type="EC" id="2.7.1.148"/>
    </reaction>
</comment>
<dbReference type="InterPro" id="IPR020568">
    <property type="entry name" value="Ribosomal_Su5_D2-typ_SF"/>
</dbReference>
<feature type="active site" evidence="10">
    <location>
        <position position="22"/>
    </location>
</feature>
<evidence type="ECO:0000313" key="13">
    <source>
        <dbReference type="EMBL" id="OXS99671.1"/>
    </source>
</evidence>
<comment type="caution">
    <text evidence="13">The sequence shown here is derived from an EMBL/GenBank/DDBJ whole genome shotgun (WGS) entry which is preliminary data.</text>
</comment>
<dbReference type="Pfam" id="PF00288">
    <property type="entry name" value="GHMP_kinases_N"/>
    <property type="match status" value="1"/>
</dbReference>
<dbReference type="AlphaFoldDB" id="A0A231UUY0"/>
<gene>
    <name evidence="10" type="primary">ispE</name>
    <name evidence="13" type="ORF">B7H23_15695</name>
</gene>
<keyword evidence="7 10" id="KW-0067">ATP-binding</keyword>
<dbReference type="NCBIfam" id="NF011202">
    <property type="entry name" value="PRK14608.1"/>
    <property type="match status" value="1"/>
</dbReference>
<comment type="pathway">
    <text evidence="10">Isoprenoid biosynthesis; isopentenyl diphosphate biosynthesis via DXP pathway; isopentenyl diphosphate from 1-deoxy-D-xylulose 5-phosphate: step 3/6.</text>
</comment>
<dbReference type="GO" id="GO:0005524">
    <property type="term" value="F:ATP binding"/>
    <property type="evidence" value="ECO:0007669"/>
    <property type="project" value="UniProtKB-UniRule"/>
</dbReference>
<dbReference type="InterPro" id="IPR014721">
    <property type="entry name" value="Ribsml_uS5_D2-typ_fold_subgr"/>
</dbReference>
<organism evidence="13 14">
    <name type="scientific">Notoacmeibacter marinus</name>
    <dbReference type="NCBI Taxonomy" id="1876515"/>
    <lineage>
        <taxon>Bacteria</taxon>
        <taxon>Pseudomonadati</taxon>
        <taxon>Pseudomonadota</taxon>
        <taxon>Alphaproteobacteria</taxon>
        <taxon>Hyphomicrobiales</taxon>
        <taxon>Notoacmeibacteraceae</taxon>
        <taxon>Notoacmeibacter</taxon>
    </lineage>
</organism>
<dbReference type="InterPro" id="IPR004424">
    <property type="entry name" value="IspE"/>
</dbReference>
<dbReference type="InterPro" id="IPR013750">
    <property type="entry name" value="GHMP_kinase_C_dom"/>
</dbReference>
<dbReference type="Proteomes" id="UP000215405">
    <property type="component" value="Unassembled WGS sequence"/>
</dbReference>
<dbReference type="Gene3D" id="3.30.230.10">
    <property type="match status" value="1"/>
</dbReference>
<evidence type="ECO:0000259" key="11">
    <source>
        <dbReference type="Pfam" id="PF00288"/>
    </source>
</evidence>
<dbReference type="Gene3D" id="3.30.70.890">
    <property type="entry name" value="GHMP kinase, C-terminal domain"/>
    <property type="match status" value="1"/>
</dbReference>
<dbReference type="SUPFAM" id="SSF54211">
    <property type="entry name" value="Ribosomal protein S5 domain 2-like"/>
    <property type="match status" value="1"/>
</dbReference>
<dbReference type="EMBL" id="NBYO01000003">
    <property type="protein sequence ID" value="OXS99671.1"/>
    <property type="molecule type" value="Genomic_DNA"/>
</dbReference>
<reference evidence="14" key="1">
    <citation type="journal article" date="2017" name="Int. J. Syst. Evol. Microbiol.">
        <title>Notoacmeibacter marinus gen. nov., sp. nov., isolated from the gut of a limpet and proposal of Notoacmeibacteraceae fam. nov. in the order Rhizobiales of the class Alphaproteobacteria.</title>
        <authorList>
            <person name="Huang Z."/>
            <person name="Guo F."/>
            <person name="Lai Q."/>
        </authorList>
    </citation>
    <scope>NUCLEOTIDE SEQUENCE [LARGE SCALE GENOMIC DNA]</scope>
    <source>
        <strain evidence="14">XMTR2A4</strain>
    </source>
</reference>
<keyword evidence="6 10" id="KW-0418">Kinase</keyword>
<dbReference type="InterPro" id="IPR006204">
    <property type="entry name" value="GHMP_kinase_N_dom"/>
</dbReference>
<dbReference type="PANTHER" id="PTHR43527:SF2">
    <property type="entry name" value="4-DIPHOSPHOCYTIDYL-2-C-METHYL-D-ERYTHRITOL KINASE, CHLOROPLASTIC"/>
    <property type="match status" value="1"/>
</dbReference>
<sequence>MPHDTADAVSDIETVSVFAPAKINLALHVTGRRDNDYHTLETIAVFASAGDRVTAALAMRDRYEITGPNNRGLPAKDDNLELRARDLLRAEFGPTDCPPVAIRLEKHLPVAAGVGGGSADAAATLLALCRLWKLPLDKRSPELIRMALSLGADIPMCLASTTLLASGIGEGLTRIEDWPDLPLVLVNTGEKVPTAAVFADLEHRDNPPLGALPASPNLDAVVDYLQTTRNDLQPPAMALAPSIADALAELDHQRPLFMRMTGSGATCFGIFASQRDAEKAAAAIRIRQPDWYVQAAITLRGRSVTQ</sequence>
<dbReference type="UniPathway" id="UPA00056">
    <property type="reaction ID" value="UER00094"/>
</dbReference>
<dbReference type="PIRSF" id="PIRSF010376">
    <property type="entry name" value="IspE"/>
    <property type="match status" value="1"/>
</dbReference>
<evidence type="ECO:0000256" key="4">
    <source>
        <dbReference type="ARBA" id="ARBA00022679"/>
    </source>
</evidence>
<name>A0A231UUY0_9HYPH</name>
<evidence type="ECO:0000313" key="14">
    <source>
        <dbReference type="Proteomes" id="UP000215405"/>
    </source>
</evidence>
<comment type="function">
    <text evidence="10">Catalyzes the phosphorylation of the position 2 hydroxy group of 4-diphosphocytidyl-2C-methyl-D-erythritol.</text>
</comment>
<accession>A0A231UUY0</accession>
<evidence type="ECO:0000256" key="2">
    <source>
        <dbReference type="ARBA" id="ARBA00012052"/>
    </source>
</evidence>
<feature type="active site" evidence="10">
    <location>
        <position position="153"/>
    </location>
</feature>
<evidence type="ECO:0000259" key="12">
    <source>
        <dbReference type="Pfam" id="PF08544"/>
    </source>
</evidence>